<evidence type="ECO:0000256" key="3">
    <source>
        <dbReference type="ARBA" id="ARBA00022553"/>
    </source>
</evidence>
<dbReference type="GO" id="GO:0000976">
    <property type="term" value="F:transcription cis-regulatory region binding"/>
    <property type="evidence" value="ECO:0007669"/>
    <property type="project" value="TreeGrafter"/>
</dbReference>
<dbReference type="SMART" id="SM00388">
    <property type="entry name" value="HisKA"/>
    <property type="match status" value="1"/>
</dbReference>
<dbReference type="InterPro" id="IPR036097">
    <property type="entry name" value="HisK_dim/P_sf"/>
</dbReference>
<evidence type="ECO:0000259" key="9">
    <source>
        <dbReference type="PROSITE" id="PS50110"/>
    </source>
</evidence>
<dbReference type="InterPro" id="IPR003661">
    <property type="entry name" value="HisK_dim/P_dom"/>
</dbReference>
<keyword evidence="3 8" id="KW-0597">Phosphoprotein</keyword>
<dbReference type="GO" id="GO:0000156">
    <property type="term" value="F:phosphorelay response regulator activity"/>
    <property type="evidence" value="ECO:0007669"/>
    <property type="project" value="TreeGrafter"/>
</dbReference>
<dbReference type="PROSITE" id="PS50110">
    <property type="entry name" value="RESPONSE_REGULATORY"/>
    <property type="match status" value="1"/>
</dbReference>
<dbReference type="InterPro" id="IPR001789">
    <property type="entry name" value="Sig_transdc_resp-reg_receiver"/>
</dbReference>
<dbReference type="InterPro" id="IPR011006">
    <property type="entry name" value="CheY-like_superfamily"/>
</dbReference>
<evidence type="ECO:0000313" key="10">
    <source>
        <dbReference type="EMBL" id="RJP23872.1"/>
    </source>
</evidence>
<keyword evidence="4" id="KW-0902">Two-component regulatory system</keyword>
<dbReference type="SUPFAM" id="SSF47384">
    <property type="entry name" value="Homodimeric domain of signal transducing histidine kinase"/>
    <property type="match status" value="1"/>
</dbReference>
<evidence type="ECO:0000313" key="11">
    <source>
        <dbReference type="Proteomes" id="UP000265882"/>
    </source>
</evidence>
<keyword evidence="6" id="KW-0238">DNA-binding</keyword>
<feature type="domain" description="Response regulatory" evidence="9">
    <location>
        <begin position="11"/>
        <end position="127"/>
    </location>
</feature>
<evidence type="ECO:0000256" key="8">
    <source>
        <dbReference type="PROSITE-ProRule" id="PRU00169"/>
    </source>
</evidence>
<comment type="catalytic activity">
    <reaction evidence="1">
        <text>ATP + protein L-histidine = ADP + protein N-phospho-L-histidine.</text>
        <dbReference type="EC" id="2.7.13.3"/>
    </reaction>
</comment>
<proteinExistence type="predicted"/>
<dbReference type="CDD" id="cd00082">
    <property type="entry name" value="HisKA"/>
    <property type="match status" value="1"/>
</dbReference>
<evidence type="ECO:0000256" key="1">
    <source>
        <dbReference type="ARBA" id="ARBA00000085"/>
    </source>
</evidence>
<dbReference type="EC" id="2.7.13.3" evidence="2"/>
<keyword evidence="5" id="KW-0805">Transcription regulation</keyword>
<sequence length="239" mass="26880">MTARTSKERGRILVVDDDLINAELLQTKLAASGYDVAVAHTAEKAFSEDRRFQPHLILLDVVMPEMSGFELCRQIMKIHENKYVPIILVTSMDDLRSKVKGLESGAYDYVTKPFDSQELLARVRSAMRTKTLYDELSATREKLTEAEKLAALGEMAIMLHHEINNPLQAVVLSAENMQSDLQEGVPLSGEDIEIILKSCSRIQEVLQRITRLKRVRSAPYVGQMGMLDLGKSTDEEKSE</sequence>
<dbReference type="GO" id="GO:0006355">
    <property type="term" value="P:regulation of DNA-templated transcription"/>
    <property type="evidence" value="ECO:0007669"/>
    <property type="project" value="TreeGrafter"/>
</dbReference>
<name>A0A3A4NY30_ABYX5</name>
<dbReference type="Proteomes" id="UP000265882">
    <property type="component" value="Unassembled WGS sequence"/>
</dbReference>
<dbReference type="PANTHER" id="PTHR48111:SF1">
    <property type="entry name" value="TWO-COMPONENT RESPONSE REGULATOR ORR33"/>
    <property type="match status" value="1"/>
</dbReference>
<evidence type="ECO:0000256" key="2">
    <source>
        <dbReference type="ARBA" id="ARBA00012438"/>
    </source>
</evidence>
<dbReference type="InterPro" id="IPR039420">
    <property type="entry name" value="WalR-like"/>
</dbReference>
<dbReference type="Pfam" id="PF00072">
    <property type="entry name" value="Response_reg"/>
    <property type="match status" value="1"/>
</dbReference>
<dbReference type="GO" id="GO:0005829">
    <property type="term" value="C:cytosol"/>
    <property type="evidence" value="ECO:0007669"/>
    <property type="project" value="TreeGrafter"/>
</dbReference>
<dbReference type="SUPFAM" id="SSF52172">
    <property type="entry name" value="CheY-like"/>
    <property type="match status" value="1"/>
</dbReference>
<accession>A0A3A4NY30</accession>
<dbReference type="Gene3D" id="3.40.50.2300">
    <property type="match status" value="1"/>
</dbReference>
<dbReference type="Gene3D" id="1.10.287.130">
    <property type="match status" value="1"/>
</dbReference>
<organism evidence="10 11">
    <name type="scientific">Abyssobacteria bacterium (strain SURF_5)</name>
    <dbReference type="NCBI Taxonomy" id="2093360"/>
    <lineage>
        <taxon>Bacteria</taxon>
        <taxon>Pseudomonadati</taxon>
        <taxon>Candidatus Hydrogenedentota</taxon>
        <taxon>Candidatus Abyssobacteria</taxon>
    </lineage>
</organism>
<dbReference type="SMART" id="SM00448">
    <property type="entry name" value="REC"/>
    <property type="match status" value="1"/>
</dbReference>
<evidence type="ECO:0000256" key="4">
    <source>
        <dbReference type="ARBA" id="ARBA00023012"/>
    </source>
</evidence>
<evidence type="ECO:0000256" key="7">
    <source>
        <dbReference type="ARBA" id="ARBA00023163"/>
    </source>
</evidence>
<reference evidence="10 11" key="1">
    <citation type="journal article" date="2017" name="ISME J.">
        <title>Energy and carbon metabolisms in a deep terrestrial subsurface fluid microbial community.</title>
        <authorList>
            <person name="Momper L."/>
            <person name="Jungbluth S.P."/>
            <person name="Lee M.D."/>
            <person name="Amend J.P."/>
        </authorList>
    </citation>
    <scope>NUCLEOTIDE SEQUENCE [LARGE SCALE GENOMIC DNA]</scope>
    <source>
        <strain evidence="10">SURF_5</strain>
    </source>
</reference>
<keyword evidence="7" id="KW-0804">Transcription</keyword>
<dbReference type="PANTHER" id="PTHR48111">
    <property type="entry name" value="REGULATOR OF RPOS"/>
    <property type="match status" value="1"/>
</dbReference>
<dbReference type="GO" id="GO:0032993">
    <property type="term" value="C:protein-DNA complex"/>
    <property type="evidence" value="ECO:0007669"/>
    <property type="project" value="TreeGrafter"/>
</dbReference>
<dbReference type="Pfam" id="PF00512">
    <property type="entry name" value="HisKA"/>
    <property type="match status" value="1"/>
</dbReference>
<dbReference type="EMBL" id="QZKU01000042">
    <property type="protein sequence ID" value="RJP23872.1"/>
    <property type="molecule type" value="Genomic_DNA"/>
</dbReference>
<evidence type="ECO:0000256" key="5">
    <source>
        <dbReference type="ARBA" id="ARBA00023015"/>
    </source>
</evidence>
<feature type="modified residue" description="4-aspartylphosphate" evidence="8">
    <location>
        <position position="60"/>
    </location>
</feature>
<dbReference type="GO" id="GO:0000155">
    <property type="term" value="F:phosphorelay sensor kinase activity"/>
    <property type="evidence" value="ECO:0007669"/>
    <property type="project" value="InterPro"/>
</dbReference>
<gene>
    <name evidence="10" type="ORF">C4520_05375</name>
</gene>
<comment type="caution">
    <text evidence="10">The sequence shown here is derived from an EMBL/GenBank/DDBJ whole genome shotgun (WGS) entry which is preliminary data.</text>
</comment>
<evidence type="ECO:0000256" key="6">
    <source>
        <dbReference type="ARBA" id="ARBA00023125"/>
    </source>
</evidence>
<dbReference type="AlphaFoldDB" id="A0A3A4NY30"/>
<protein>
    <recommendedName>
        <fullName evidence="2">histidine kinase</fullName>
        <ecNumber evidence="2">2.7.13.3</ecNumber>
    </recommendedName>
</protein>